<feature type="domain" description="SANTA" evidence="2">
    <location>
        <begin position="202"/>
        <end position="279"/>
    </location>
</feature>
<feature type="compositionally biased region" description="Polar residues" evidence="1">
    <location>
        <begin position="1048"/>
        <end position="1079"/>
    </location>
</feature>
<proteinExistence type="predicted"/>
<dbReference type="AlphaFoldDB" id="A0A151XE88"/>
<keyword evidence="4" id="KW-1185">Reference proteome</keyword>
<dbReference type="Pfam" id="PF09133">
    <property type="entry name" value="SANTA"/>
    <property type="match status" value="1"/>
</dbReference>
<feature type="region of interest" description="Disordered" evidence="1">
    <location>
        <begin position="1048"/>
        <end position="1167"/>
    </location>
</feature>
<protein>
    <recommendedName>
        <fullName evidence="2">SANTA domain-containing protein</fullName>
    </recommendedName>
</protein>
<organism evidence="3 4">
    <name type="scientific">Mycetomoellerius zeteki</name>
    <dbReference type="NCBI Taxonomy" id="64791"/>
    <lineage>
        <taxon>Eukaryota</taxon>
        <taxon>Metazoa</taxon>
        <taxon>Ecdysozoa</taxon>
        <taxon>Arthropoda</taxon>
        <taxon>Hexapoda</taxon>
        <taxon>Insecta</taxon>
        <taxon>Pterygota</taxon>
        <taxon>Neoptera</taxon>
        <taxon>Endopterygota</taxon>
        <taxon>Hymenoptera</taxon>
        <taxon>Apocrita</taxon>
        <taxon>Aculeata</taxon>
        <taxon>Formicoidea</taxon>
        <taxon>Formicidae</taxon>
        <taxon>Myrmicinae</taxon>
        <taxon>Mycetomoellerius</taxon>
    </lineage>
</organism>
<feature type="non-terminal residue" evidence="3">
    <location>
        <position position="1"/>
    </location>
</feature>
<feature type="compositionally biased region" description="Polar residues" evidence="1">
    <location>
        <begin position="1086"/>
        <end position="1118"/>
    </location>
</feature>
<evidence type="ECO:0000259" key="2">
    <source>
        <dbReference type="Pfam" id="PF09133"/>
    </source>
</evidence>
<evidence type="ECO:0000313" key="3">
    <source>
        <dbReference type="EMBL" id="KYQ58694.1"/>
    </source>
</evidence>
<dbReference type="Proteomes" id="UP000075809">
    <property type="component" value="Unassembled WGS sequence"/>
</dbReference>
<feature type="compositionally biased region" description="Basic residues" evidence="1">
    <location>
        <begin position="1140"/>
        <end position="1149"/>
    </location>
</feature>
<dbReference type="EMBL" id="KQ982254">
    <property type="protein sequence ID" value="KYQ58694.1"/>
    <property type="molecule type" value="Genomic_DNA"/>
</dbReference>
<dbReference type="InterPro" id="IPR015216">
    <property type="entry name" value="SANTA"/>
</dbReference>
<feature type="region of interest" description="Disordered" evidence="1">
    <location>
        <begin position="866"/>
        <end position="898"/>
    </location>
</feature>
<reference evidence="3 4" key="1">
    <citation type="submission" date="2015-09" db="EMBL/GenBank/DDBJ databases">
        <title>Trachymyrmex zeteki WGS genome.</title>
        <authorList>
            <person name="Nygaard S."/>
            <person name="Hu H."/>
            <person name="Boomsma J."/>
            <person name="Zhang G."/>
        </authorList>
    </citation>
    <scope>NUCLEOTIDE SEQUENCE [LARGE SCALE GENOMIC DNA]</scope>
    <source>
        <strain evidence="3">Tzet28-1</strain>
        <tissue evidence="3">Whole body</tissue>
    </source>
</reference>
<accession>A0A151XE88</accession>
<sequence>VKFGDLETDERFKKLQRALKVAVLQKDSKSMHDKKSLTGITWPSISSINVDTLDSSIATPLQQTFSINSEVLSSSNNLRNILLKKSHNFKQEAMTTSSLKQYDVKKDNHADQLAMPPPMRNTVYHTARKSQNRVHASSNCEKVPSFDSSICSSTVNTWSLKNAPTWILTNTDADRSTVPEYQKTFVSPSSVHNSQNIDRVFSKWKVTLNSQYELIIKGTLDCGKVVRSKPVIRRHSTKCIESKYKHIYILTGNIVDERNGLPDYIHGKFYNGFPDDWENVHQIWRTYAKQGCPVTFRWPTPITDSDDDLKSELTDMTYAHVKNKKTISAIKSCDLNKSNKTENINNISKEKEICNYSTHSIPSEKNISFIKPFISNSEKDISVVQTKNIKSLCDEASKQNFKSDINSSGSCRKVNKLKDILQEDKLNIIINNLADKNCPPKYINKIIEMLDCLDYAMSYRTESECNNDSMISTNHETYQSQTMSLQKSLVCDDNSVNTNKLQNKSTELKSYTIGHSIDPGYGSIKSDSNTIQLSNSANLKPGHNNDSDKLESEIYAGIRKISIKQVLKATESLGRICKRKVRKKTTYPDTHKYGTTNLAYNTKETKSSYMAMNEEKKLLPDESCVSITEDEMGTVHNMKKYRQTIPISPRSQKMTYSSHREMKTNYFEVNEEGKSVRHVQNKHPINAFDAQRVNSDVFIKEQEIPRVQNNAHSQFVSDVDYINSDIDIVTVSSRTAGGNVIASQAKMDPDIVAISKNNEFSEKPHVFSKLHTEFIEQTKNDIVMKKSKPTIVSSVPVNLKLRISRKNLNATAEQLPSKIINNDKQNTNIRPLENIDKTFTSIALKPVVNDSHTKTIDNKREVYPVTNNKSHNINSTNPTMNPTTDQPKSSKEQHGVEKKPKMLTAWIPKVVYNAKSKSELGLTFQGKLVNEAGHIVHRNYTTDIVLKRLSATLIETVHHEFYKLLGNLNDNKHIIPKELVKQCRYGCPLKLEQFCLTWEMLQQDNIQEIGQKLHDATVDSLNAPVSSRGRRILPPLCYWTGERVTLKDNNPVYSPGNLQESSLHSQTDNSREIQSNTVDTNKETNKQNGISRNTSQKQNVNKQMSESNTLDISKNQSRGSKRSRMVNAANNAKRSDNSRKSVHGKRRRLTSSTDSSEEKQKSKFKRKYMRNCKINKNVNSETQYTMALRKRQNVIYNYYKGILQSEDALSEDEESFV</sequence>
<feature type="compositionally biased region" description="Polar residues" evidence="1">
    <location>
        <begin position="866"/>
        <end position="887"/>
    </location>
</feature>
<feature type="compositionally biased region" description="Basic and acidic residues" evidence="1">
    <location>
        <begin position="888"/>
        <end position="898"/>
    </location>
</feature>
<evidence type="ECO:0000256" key="1">
    <source>
        <dbReference type="SAM" id="MobiDB-lite"/>
    </source>
</evidence>
<gene>
    <name evidence="3" type="ORF">ALC60_02342</name>
</gene>
<evidence type="ECO:0000313" key="4">
    <source>
        <dbReference type="Proteomes" id="UP000075809"/>
    </source>
</evidence>
<name>A0A151XE88_9HYME</name>